<keyword evidence="9" id="KW-1185">Reference proteome</keyword>
<feature type="transmembrane region" description="Helical" evidence="6">
    <location>
        <begin position="248"/>
        <end position="269"/>
    </location>
</feature>
<feature type="transmembrane region" description="Helical" evidence="6">
    <location>
        <begin position="448"/>
        <end position="469"/>
    </location>
</feature>
<dbReference type="InterPro" id="IPR005828">
    <property type="entry name" value="MFS_sugar_transport-like"/>
</dbReference>
<protein>
    <recommendedName>
        <fullName evidence="7">Major facilitator superfamily (MFS) profile domain-containing protein</fullName>
    </recommendedName>
</protein>
<feature type="domain" description="Major facilitator superfamily (MFS) profile" evidence="7">
    <location>
        <begin position="110"/>
        <end position="532"/>
    </location>
</feature>
<dbReference type="Gene3D" id="1.20.1250.20">
    <property type="entry name" value="MFS general substrate transporter like domains"/>
    <property type="match status" value="1"/>
</dbReference>
<feature type="transmembrane region" description="Helical" evidence="6">
    <location>
        <begin position="162"/>
        <end position="182"/>
    </location>
</feature>
<feature type="region of interest" description="Disordered" evidence="5">
    <location>
        <begin position="1"/>
        <end position="26"/>
    </location>
</feature>
<gene>
    <name evidence="8" type="ORF">RN001_006546</name>
</gene>
<dbReference type="AlphaFoldDB" id="A0AAN7PDP2"/>
<feature type="transmembrane region" description="Helical" evidence="6">
    <location>
        <begin position="275"/>
        <end position="293"/>
    </location>
</feature>
<dbReference type="CDD" id="cd17317">
    <property type="entry name" value="MFS_SLC22"/>
    <property type="match status" value="1"/>
</dbReference>
<evidence type="ECO:0000256" key="5">
    <source>
        <dbReference type="SAM" id="MobiDB-lite"/>
    </source>
</evidence>
<feature type="compositionally biased region" description="Basic and acidic residues" evidence="5">
    <location>
        <begin position="1"/>
        <end position="15"/>
    </location>
</feature>
<evidence type="ECO:0000259" key="7">
    <source>
        <dbReference type="PROSITE" id="PS50850"/>
    </source>
</evidence>
<feature type="transmembrane region" description="Helical" evidence="6">
    <location>
        <begin position="386"/>
        <end position="409"/>
    </location>
</feature>
<dbReference type="PANTHER" id="PTHR24064">
    <property type="entry name" value="SOLUTE CARRIER FAMILY 22 MEMBER"/>
    <property type="match status" value="1"/>
</dbReference>
<dbReference type="GO" id="GO:0016020">
    <property type="term" value="C:membrane"/>
    <property type="evidence" value="ECO:0007669"/>
    <property type="project" value="UniProtKB-SubCell"/>
</dbReference>
<feature type="transmembrane region" description="Helical" evidence="6">
    <location>
        <begin position="219"/>
        <end position="241"/>
    </location>
</feature>
<dbReference type="Proteomes" id="UP001353858">
    <property type="component" value="Unassembled WGS sequence"/>
</dbReference>
<keyword evidence="2 6" id="KW-0812">Transmembrane</keyword>
<dbReference type="EMBL" id="JARPUR010000002">
    <property type="protein sequence ID" value="KAK4883227.1"/>
    <property type="molecule type" value="Genomic_DNA"/>
</dbReference>
<proteinExistence type="predicted"/>
<dbReference type="GO" id="GO:0022857">
    <property type="term" value="F:transmembrane transporter activity"/>
    <property type="evidence" value="ECO:0007669"/>
    <property type="project" value="InterPro"/>
</dbReference>
<dbReference type="InterPro" id="IPR036259">
    <property type="entry name" value="MFS_trans_sf"/>
</dbReference>
<feature type="transmembrane region" description="Helical" evidence="6">
    <location>
        <begin position="481"/>
        <end position="502"/>
    </location>
</feature>
<accession>A0AAN7PDP2</accession>
<dbReference type="SUPFAM" id="SSF103473">
    <property type="entry name" value="MFS general substrate transporter"/>
    <property type="match status" value="1"/>
</dbReference>
<feature type="transmembrane region" description="Helical" evidence="6">
    <location>
        <begin position="359"/>
        <end position="380"/>
    </location>
</feature>
<evidence type="ECO:0000256" key="6">
    <source>
        <dbReference type="SAM" id="Phobius"/>
    </source>
</evidence>
<sequence length="545" mass="61989">MYQESEKSNVRDSEKPTYGSNGNNDNDVIEPEEVDILEKIIGGFGIWQFKITLLLSLLKIPSAWTQLSIVFIAPHVEFWCKPPNEFANLPVHKWKSIIAIADDQFNNNTYKSSCYMKNVVNNNTNTTILPCIWGYEYNKTYVSSSIITEWDLVCEKQIMVEITQTTTMLGILLGMLMFGAAADTFGRRNVLLVAIMLHILCGLLSTISPWYSIFLFFKFLSAWASSGLISISFVMCLEVVAGSWRTSVSILTLIPWGLGYSILAIIAYFVRDWRYLQLAQFISCFFFFSYYWLIPESPRWLLTVNRKKEAIEILKQAAIENKKDVDGINKMVKEYKEDIKADSVSIIHIFRYSILRKRALILSLKWFTNGIVYFGLYQLSGTITENIYLSVIFVGLISVPGNFCAVVIVKKYGRKISLAVANIVTAICLFCVISISKSSPYYMWLENLFLGLAIFGLTISYPTLHLLSGECYPTVLRNSTVSMNMMCSKLGGMLSPFIVSWAHTNWQVPYIVFGITSVIEIFPLFFLPETLKMKLPDSIEDVENS</sequence>
<feature type="transmembrane region" description="Helical" evidence="6">
    <location>
        <begin position="416"/>
        <end position="436"/>
    </location>
</feature>
<dbReference type="Pfam" id="PF00083">
    <property type="entry name" value="Sugar_tr"/>
    <property type="match status" value="1"/>
</dbReference>
<comment type="caution">
    <text evidence="8">The sequence shown here is derived from an EMBL/GenBank/DDBJ whole genome shotgun (WGS) entry which is preliminary data.</text>
</comment>
<comment type="subcellular location">
    <subcellularLocation>
        <location evidence="1">Membrane</location>
        <topology evidence="1">Multi-pass membrane protein</topology>
    </subcellularLocation>
</comment>
<feature type="transmembrane region" description="Helical" evidence="6">
    <location>
        <begin position="508"/>
        <end position="527"/>
    </location>
</feature>
<evidence type="ECO:0000313" key="9">
    <source>
        <dbReference type="Proteomes" id="UP001353858"/>
    </source>
</evidence>
<keyword evidence="3 6" id="KW-1133">Transmembrane helix</keyword>
<keyword evidence="4 6" id="KW-0472">Membrane</keyword>
<evidence type="ECO:0000313" key="8">
    <source>
        <dbReference type="EMBL" id="KAK4883227.1"/>
    </source>
</evidence>
<evidence type="ECO:0000256" key="3">
    <source>
        <dbReference type="ARBA" id="ARBA00022989"/>
    </source>
</evidence>
<name>A0AAN7PDP2_9COLE</name>
<dbReference type="InterPro" id="IPR020846">
    <property type="entry name" value="MFS_dom"/>
</dbReference>
<evidence type="ECO:0000256" key="2">
    <source>
        <dbReference type="ARBA" id="ARBA00022692"/>
    </source>
</evidence>
<feature type="transmembrane region" description="Helical" evidence="6">
    <location>
        <begin position="189"/>
        <end position="213"/>
    </location>
</feature>
<evidence type="ECO:0000256" key="4">
    <source>
        <dbReference type="ARBA" id="ARBA00023136"/>
    </source>
</evidence>
<evidence type="ECO:0000256" key="1">
    <source>
        <dbReference type="ARBA" id="ARBA00004141"/>
    </source>
</evidence>
<organism evidence="8 9">
    <name type="scientific">Aquatica leii</name>
    <dbReference type="NCBI Taxonomy" id="1421715"/>
    <lineage>
        <taxon>Eukaryota</taxon>
        <taxon>Metazoa</taxon>
        <taxon>Ecdysozoa</taxon>
        <taxon>Arthropoda</taxon>
        <taxon>Hexapoda</taxon>
        <taxon>Insecta</taxon>
        <taxon>Pterygota</taxon>
        <taxon>Neoptera</taxon>
        <taxon>Endopterygota</taxon>
        <taxon>Coleoptera</taxon>
        <taxon>Polyphaga</taxon>
        <taxon>Elateriformia</taxon>
        <taxon>Elateroidea</taxon>
        <taxon>Lampyridae</taxon>
        <taxon>Luciolinae</taxon>
        <taxon>Aquatica</taxon>
    </lineage>
</organism>
<dbReference type="PROSITE" id="PS50850">
    <property type="entry name" value="MFS"/>
    <property type="match status" value="1"/>
</dbReference>
<reference evidence="9" key="1">
    <citation type="submission" date="2023-01" db="EMBL/GenBank/DDBJ databases">
        <title>Key to firefly adult light organ development and bioluminescence: homeobox transcription factors regulate luciferase expression and transportation to peroxisome.</title>
        <authorList>
            <person name="Fu X."/>
        </authorList>
    </citation>
    <scope>NUCLEOTIDE SEQUENCE [LARGE SCALE GENOMIC DNA]</scope>
</reference>